<dbReference type="Proteomes" id="UP000487268">
    <property type="component" value="Unassembled WGS sequence"/>
</dbReference>
<comment type="caution">
    <text evidence="1">The sequence shown here is derived from an EMBL/GenBank/DDBJ whole genome shotgun (WGS) entry which is preliminary data.</text>
</comment>
<keyword evidence="2" id="KW-1185">Reference proteome</keyword>
<reference evidence="1 2" key="1">
    <citation type="submission" date="2019-10" db="EMBL/GenBank/DDBJ databases">
        <title>Actinomadura rubteroloni sp. nov. and Actinomadura macrotermitis sp. nov., isolated from the gut of fungus growing-termite Macrotermes natalensis.</title>
        <authorList>
            <person name="Benndorf R."/>
            <person name="Martin K."/>
            <person name="Kuefner M."/>
            <person name="De Beer W."/>
            <person name="Kaster A.-K."/>
            <person name="Vollmers J."/>
            <person name="Poulsen M."/>
            <person name="Beemelmanns C."/>
        </authorList>
    </citation>
    <scope>NUCLEOTIDE SEQUENCE [LARGE SCALE GENOMIC DNA]</scope>
    <source>
        <strain evidence="1 2">RB68</strain>
    </source>
</reference>
<accession>A0A7K0BQZ3</accession>
<name>A0A7K0BQZ3_9ACTN</name>
<sequence length="131" mass="13804">MTFKASEVGVDDDGEVLTAGVAEDQDGGAVLMFMCMLDEPDEQDVHTGMDSYCVVTADQGTAYGAVTEIGIQAGVLRVVFAPEALPALGLPDPEVEVTLDADADAIAEFTEALKRILAYGRPEARPALTRL</sequence>
<evidence type="ECO:0008006" key="3">
    <source>
        <dbReference type="Google" id="ProtNLM"/>
    </source>
</evidence>
<proteinExistence type="predicted"/>
<dbReference type="InterPro" id="IPR028962">
    <property type="entry name" value="Imm10"/>
</dbReference>
<dbReference type="OrthoDB" id="3295921at2"/>
<protein>
    <recommendedName>
        <fullName evidence="3">Immunity protein 10</fullName>
    </recommendedName>
</protein>
<dbReference type="AlphaFoldDB" id="A0A7K0BQZ3"/>
<dbReference type="EMBL" id="WEGH01000001">
    <property type="protein sequence ID" value="MQY03603.1"/>
    <property type="molecule type" value="Genomic_DNA"/>
</dbReference>
<evidence type="ECO:0000313" key="1">
    <source>
        <dbReference type="EMBL" id="MQY03603.1"/>
    </source>
</evidence>
<organism evidence="1 2">
    <name type="scientific">Actinomadura macrotermitis</name>
    <dbReference type="NCBI Taxonomy" id="2585200"/>
    <lineage>
        <taxon>Bacteria</taxon>
        <taxon>Bacillati</taxon>
        <taxon>Actinomycetota</taxon>
        <taxon>Actinomycetes</taxon>
        <taxon>Streptosporangiales</taxon>
        <taxon>Thermomonosporaceae</taxon>
        <taxon>Actinomadura</taxon>
    </lineage>
</organism>
<evidence type="ECO:0000313" key="2">
    <source>
        <dbReference type="Proteomes" id="UP000487268"/>
    </source>
</evidence>
<dbReference type="Pfam" id="PF15588">
    <property type="entry name" value="Imm10"/>
    <property type="match status" value="1"/>
</dbReference>
<gene>
    <name evidence="1" type="ORF">ACRB68_16480</name>
</gene>